<dbReference type="KEGG" id="ngr:NAEGRDRAFT_76361"/>
<name>D2W4M7_NAEGR</name>
<dbReference type="InParanoid" id="D2W4M7"/>
<protein>
    <submittedName>
        <fullName evidence="1">Predicted protein</fullName>
    </submittedName>
</protein>
<dbReference type="Proteomes" id="UP000006671">
    <property type="component" value="Unassembled WGS sequence"/>
</dbReference>
<proteinExistence type="predicted"/>
<accession>D2W4M7</accession>
<organism evidence="2">
    <name type="scientific">Naegleria gruberi</name>
    <name type="common">Amoeba</name>
    <dbReference type="NCBI Taxonomy" id="5762"/>
    <lineage>
        <taxon>Eukaryota</taxon>
        <taxon>Discoba</taxon>
        <taxon>Heterolobosea</taxon>
        <taxon>Tetramitia</taxon>
        <taxon>Eutetramitia</taxon>
        <taxon>Vahlkampfiidae</taxon>
        <taxon>Naegleria</taxon>
    </lineage>
</organism>
<evidence type="ECO:0000313" key="2">
    <source>
        <dbReference type="Proteomes" id="UP000006671"/>
    </source>
</evidence>
<dbReference type="RefSeq" id="XP_002668719.1">
    <property type="nucleotide sequence ID" value="XM_002668673.1"/>
</dbReference>
<dbReference type="EMBL" id="GG738967">
    <property type="protein sequence ID" value="EFC35975.1"/>
    <property type="molecule type" value="Genomic_DNA"/>
</dbReference>
<keyword evidence="2" id="KW-1185">Reference proteome</keyword>
<gene>
    <name evidence="1" type="ORF">NAEGRDRAFT_76361</name>
</gene>
<dbReference type="VEuPathDB" id="AmoebaDB:NAEGRDRAFT_76361"/>
<evidence type="ECO:0000313" key="1">
    <source>
        <dbReference type="EMBL" id="EFC35975.1"/>
    </source>
</evidence>
<dbReference type="AlphaFoldDB" id="D2W4M7"/>
<sequence>MAFYNDLSSFVVLSICGPISNDLVPTDNHKEISSHAKPCRSKIVEYIHRTENNLYSKLVMRKYVSDLCYESMCVATFEVGEEKAKLYRKTAEETKKQMEEDGMDPIMINCDYSNILMYGIVEYPDDECY</sequence>
<reference evidence="1 2" key="1">
    <citation type="journal article" date="2010" name="Cell">
        <title>The genome of Naegleria gruberi illuminates early eukaryotic versatility.</title>
        <authorList>
            <person name="Fritz-Laylin L.K."/>
            <person name="Prochnik S.E."/>
            <person name="Ginger M.L."/>
            <person name="Dacks J.B."/>
            <person name="Carpenter M.L."/>
            <person name="Field M.C."/>
            <person name="Kuo A."/>
            <person name="Paredez A."/>
            <person name="Chapman J."/>
            <person name="Pham J."/>
            <person name="Shu S."/>
            <person name="Neupane R."/>
            <person name="Cipriano M."/>
            <person name="Mancuso J."/>
            <person name="Tu H."/>
            <person name="Salamov A."/>
            <person name="Lindquist E."/>
            <person name="Shapiro H."/>
            <person name="Lucas S."/>
            <person name="Grigoriev I.V."/>
            <person name="Cande W.Z."/>
            <person name="Fulton C."/>
            <person name="Rokhsar D.S."/>
            <person name="Dawson S.C."/>
        </authorList>
    </citation>
    <scope>NUCLEOTIDE SEQUENCE [LARGE SCALE GENOMIC DNA]</scope>
    <source>
        <strain evidence="1 2">NEG-M</strain>
    </source>
</reference>
<dbReference type="GeneID" id="8860824"/>